<keyword evidence="9" id="KW-1185">Reference proteome</keyword>
<keyword evidence="3 5" id="KW-0493">Microtubule</keyword>
<proteinExistence type="inferred from homology"/>
<keyword evidence="2 5" id="KW-0963">Cytoplasm</keyword>
<dbReference type="GO" id="GO:0031122">
    <property type="term" value="P:cytoplasmic microtubule organization"/>
    <property type="evidence" value="ECO:0007669"/>
    <property type="project" value="TreeGrafter"/>
</dbReference>
<evidence type="ECO:0000256" key="4">
    <source>
        <dbReference type="ARBA" id="ARBA00023212"/>
    </source>
</evidence>
<dbReference type="OrthoDB" id="2192946at2759"/>
<evidence type="ECO:0000259" key="6">
    <source>
        <dbReference type="Pfam" id="PF04130"/>
    </source>
</evidence>
<reference evidence="9" key="1">
    <citation type="journal article" date="2006" name="PLoS Biol.">
        <title>Macronuclear genome sequence of the ciliate Tetrahymena thermophila, a model eukaryote.</title>
        <authorList>
            <person name="Eisen J.A."/>
            <person name="Coyne R.S."/>
            <person name="Wu M."/>
            <person name="Wu D."/>
            <person name="Thiagarajan M."/>
            <person name="Wortman J.R."/>
            <person name="Badger J.H."/>
            <person name="Ren Q."/>
            <person name="Amedeo P."/>
            <person name="Jones K.M."/>
            <person name="Tallon L.J."/>
            <person name="Delcher A.L."/>
            <person name="Salzberg S.L."/>
            <person name="Silva J.C."/>
            <person name="Haas B.J."/>
            <person name="Majoros W.H."/>
            <person name="Farzad M."/>
            <person name="Carlton J.M."/>
            <person name="Smith R.K. Jr."/>
            <person name="Garg J."/>
            <person name="Pearlman R.E."/>
            <person name="Karrer K.M."/>
            <person name="Sun L."/>
            <person name="Manning G."/>
            <person name="Elde N.C."/>
            <person name="Turkewitz A.P."/>
            <person name="Asai D.J."/>
            <person name="Wilkes D.E."/>
            <person name="Wang Y."/>
            <person name="Cai H."/>
            <person name="Collins K."/>
            <person name="Stewart B.A."/>
            <person name="Lee S.R."/>
            <person name="Wilamowska K."/>
            <person name="Weinberg Z."/>
            <person name="Ruzzo W.L."/>
            <person name="Wloga D."/>
            <person name="Gaertig J."/>
            <person name="Frankel J."/>
            <person name="Tsao C.-C."/>
            <person name="Gorovsky M.A."/>
            <person name="Keeling P.J."/>
            <person name="Waller R.F."/>
            <person name="Patron N.J."/>
            <person name="Cherry J.M."/>
            <person name="Stover N.A."/>
            <person name="Krieger C.J."/>
            <person name="del Toro C."/>
            <person name="Ryder H.F."/>
            <person name="Williamson S.C."/>
            <person name="Barbeau R.A."/>
            <person name="Hamilton E.P."/>
            <person name="Orias E."/>
        </authorList>
    </citation>
    <scope>NUCLEOTIDE SEQUENCE [LARGE SCALE GENOMIC DNA]</scope>
    <source>
        <strain evidence="9">SB210</strain>
    </source>
</reference>
<dbReference type="GO" id="GO:0051321">
    <property type="term" value="P:meiotic cell cycle"/>
    <property type="evidence" value="ECO:0007669"/>
    <property type="project" value="TreeGrafter"/>
</dbReference>
<dbReference type="STRING" id="312017.Q23AE3"/>
<dbReference type="GO" id="GO:0005874">
    <property type="term" value="C:microtubule"/>
    <property type="evidence" value="ECO:0007669"/>
    <property type="project" value="UniProtKB-KW"/>
</dbReference>
<evidence type="ECO:0000259" key="7">
    <source>
        <dbReference type="Pfam" id="PF17681"/>
    </source>
</evidence>
<feature type="domain" description="Gamma tubulin complex component C-terminal" evidence="6">
    <location>
        <begin position="539"/>
        <end position="893"/>
    </location>
</feature>
<feature type="domain" description="Gamma tubulin complex component protein N-terminal" evidence="7">
    <location>
        <begin position="240"/>
        <end position="534"/>
    </location>
</feature>
<dbReference type="InterPro" id="IPR008999">
    <property type="entry name" value="Actin-crosslinking"/>
</dbReference>
<dbReference type="GO" id="GO:0000930">
    <property type="term" value="C:gamma-tubulin complex"/>
    <property type="evidence" value="ECO:0007669"/>
    <property type="project" value="TreeGrafter"/>
</dbReference>
<sequence length="929" mass="110070">MIQENGTGLSYLTKIGIKNTRNNRYLSHQYTYDTEKNELTGNSVQMSAIHPFLKQQTQVQETDSIEEFIIYNSQNQDYPGFILFGSQVHIKNSQGYYLLCQADGSLKMEKPEYEENFQNGITFKSAKWTLVDANNQQSKRQIHVYEEIAFKSPYGNYLICENLNTVSANSPNISPDSMWRICKSHIPFMPTWTEPTDFSSFLTATNTQIAYQEKQQLLNKTQEKKNLGAMSPQLQELYLIEDLLFVMTGIEGNYIKKKADQYRKPYIYCIEPYLETSTCESSLKQLVNKILEICLQYDKIQNYIAQHQQFSFGTVSQALCAALGLLLREYVVMINQLDQEFQKAELTLQKLWFYIQPSLKVMEALYKLVSETENYKGGELLSKLYDLLKNTSDKQIVDIYYYVLQKSFAPYVQMLSQWIYYGQIDDLFQEFFIQENVFVKRDNISKDFKENYWDQRFILREKQVPAFLYLWKEMVFKTGKYLSVLSEHEGKVVSSPFELDLVQNYETYLQMQDFSQPIQKAYEWANAQIMHLVVVDQDLQGRLKSIKNYFFLERGDFFVYFLDSSEEELIKQARQVSKEKLESLLEMSIRTSSLSSDPYVEDLTYEFSQYTLKEQLFAYQNSQMNPNLLNDQNQEKFKIHTPALTLKGLDLFSLDYRIKWPLNLIFNRKTLTKYQLIFRHLFNCKYIERQLSNAWLVQQSMKELNVQRIFLKGYALTQRMIHYVKNFIYYICFEVIETKWQKLKSNLKSVQQFEDIIQHHDQFLDECLKECVLLDTSLINTIQSINSCCQTFAQFIQNNISIIKKPESQNTAHLLNQDEKKTPLQQRKEQVEEQRKHARILVAEKNYKDFFQKYTQKFDSSLKDLMKIINNMITKYDTYLINLIARLDFDGFYSNQWSFNQGAMEGQNQFFENNNNDKNQSYQMFQKKI</sequence>
<accession>Q23AE3</accession>
<dbReference type="InterPro" id="IPR007259">
    <property type="entry name" value="GCP"/>
</dbReference>
<gene>
    <name evidence="8" type="ORF">TTHERM_00426160</name>
</gene>
<dbReference type="InterPro" id="IPR040457">
    <property type="entry name" value="GCP_C"/>
</dbReference>
<dbReference type="RefSeq" id="XP_001013794.3">
    <property type="nucleotide sequence ID" value="XM_001013794.3"/>
</dbReference>
<evidence type="ECO:0000256" key="2">
    <source>
        <dbReference type="ARBA" id="ARBA00022490"/>
    </source>
</evidence>
<dbReference type="EMBL" id="GG662724">
    <property type="protein sequence ID" value="EAR93549.3"/>
    <property type="molecule type" value="Genomic_DNA"/>
</dbReference>
<dbReference type="InterPro" id="IPR041470">
    <property type="entry name" value="GCP_N"/>
</dbReference>
<dbReference type="GO" id="GO:0007020">
    <property type="term" value="P:microtubule nucleation"/>
    <property type="evidence" value="ECO:0007669"/>
    <property type="project" value="InterPro"/>
</dbReference>
<dbReference type="SUPFAM" id="SSF50405">
    <property type="entry name" value="Actin-crosslinking proteins"/>
    <property type="match status" value="1"/>
</dbReference>
<keyword evidence="4 5" id="KW-0206">Cytoskeleton</keyword>
<dbReference type="Proteomes" id="UP000009168">
    <property type="component" value="Unassembled WGS sequence"/>
</dbReference>
<dbReference type="GeneID" id="7846828"/>
<dbReference type="Gene3D" id="1.20.120.1900">
    <property type="entry name" value="Gamma-tubulin complex, C-terminal domain"/>
    <property type="match status" value="1"/>
</dbReference>
<evidence type="ECO:0000313" key="8">
    <source>
        <dbReference type="EMBL" id="EAR93549.3"/>
    </source>
</evidence>
<organism evidence="8 9">
    <name type="scientific">Tetrahymena thermophila (strain SB210)</name>
    <dbReference type="NCBI Taxonomy" id="312017"/>
    <lineage>
        <taxon>Eukaryota</taxon>
        <taxon>Sar</taxon>
        <taxon>Alveolata</taxon>
        <taxon>Ciliophora</taxon>
        <taxon>Intramacronucleata</taxon>
        <taxon>Oligohymenophorea</taxon>
        <taxon>Hymenostomatida</taxon>
        <taxon>Tetrahymenina</taxon>
        <taxon>Tetrahymenidae</taxon>
        <taxon>Tetrahymena</taxon>
    </lineage>
</organism>
<dbReference type="AlphaFoldDB" id="Q23AE3"/>
<dbReference type="InterPro" id="IPR042241">
    <property type="entry name" value="GCP_C_sf"/>
</dbReference>
<dbReference type="GO" id="GO:0043015">
    <property type="term" value="F:gamma-tubulin binding"/>
    <property type="evidence" value="ECO:0007669"/>
    <property type="project" value="InterPro"/>
</dbReference>
<name>Q23AE3_TETTS</name>
<dbReference type="PANTHER" id="PTHR19302:SF13">
    <property type="entry name" value="GAMMA-TUBULIN COMPLEX COMPONENT 2"/>
    <property type="match status" value="1"/>
</dbReference>
<dbReference type="KEGG" id="tet:TTHERM_00426160"/>
<dbReference type="GO" id="GO:0000922">
    <property type="term" value="C:spindle pole"/>
    <property type="evidence" value="ECO:0007669"/>
    <property type="project" value="InterPro"/>
</dbReference>
<dbReference type="GO" id="GO:0000278">
    <property type="term" value="P:mitotic cell cycle"/>
    <property type="evidence" value="ECO:0007669"/>
    <property type="project" value="TreeGrafter"/>
</dbReference>
<dbReference type="PANTHER" id="PTHR19302">
    <property type="entry name" value="GAMMA TUBULIN COMPLEX PROTEIN"/>
    <property type="match status" value="1"/>
</dbReference>
<dbReference type="HOGENOM" id="CLU_321991_0_0_1"/>
<evidence type="ECO:0000256" key="1">
    <source>
        <dbReference type="ARBA" id="ARBA00010337"/>
    </source>
</evidence>
<dbReference type="InParanoid" id="Q23AE3"/>
<comment type="similarity">
    <text evidence="1 5">Belongs to the TUBGCP family.</text>
</comment>
<dbReference type="eggNOG" id="KOG2001">
    <property type="taxonomic scope" value="Eukaryota"/>
</dbReference>
<dbReference type="GO" id="GO:0051011">
    <property type="term" value="F:microtubule minus-end binding"/>
    <property type="evidence" value="ECO:0007669"/>
    <property type="project" value="TreeGrafter"/>
</dbReference>
<dbReference type="Pfam" id="PF17681">
    <property type="entry name" value="GCP_N_terminal"/>
    <property type="match status" value="1"/>
</dbReference>
<protein>
    <recommendedName>
        <fullName evidence="5">Spindle pole body component</fullName>
    </recommendedName>
</protein>
<dbReference type="GO" id="GO:0051225">
    <property type="term" value="P:spindle assembly"/>
    <property type="evidence" value="ECO:0007669"/>
    <property type="project" value="TreeGrafter"/>
</dbReference>
<dbReference type="Pfam" id="PF04130">
    <property type="entry name" value="GCP_C_terminal"/>
    <property type="match status" value="1"/>
</dbReference>
<evidence type="ECO:0000313" key="9">
    <source>
        <dbReference type="Proteomes" id="UP000009168"/>
    </source>
</evidence>
<evidence type="ECO:0000256" key="3">
    <source>
        <dbReference type="ARBA" id="ARBA00022701"/>
    </source>
</evidence>
<evidence type="ECO:0000256" key="5">
    <source>
        <dbReference type="RuleBase" id="RU363050"/>
    </source>
</evidence>
<comment type="subcellular location">
    <subcellularLocation>
        <location evidence="5">Cytoplasm</location>
        <location evidence="5">Cytoskeleton</location>
        <location evidence="5">Microtubule organizing center</location>
    </subcellularLocation>
</comment>
<dbReference type="Gene3D" id="2.80.10.50">
    <property type="match status" value="1"/>
</dbReference>